<evidence type="ECO:0000313" key="2">
    <source>
        <dbReference type="Proteomes" id="UP001497382"/>
    </source>
</evidence>
<dbReference type="EMBL" id="CAXIEN010000452">
    <property type="protein sequence ID" value="CAL1298046.1"/>
    <property type="molecule type" value="Genomic_DNA"/>
</dbReference>
<gene>
    <name evidence="1" type="ORF">LARSCL_LOCUS20668</name>
</gene>
<keyword evidence="2" id="KW-1185">Reference proteome</keyword>
<evidence type="ECO:0000313" key="1">
    <source>
        <dbReference type="EMBL" id="CAL1298046.1"/>
    </source>
</evidence>
<accession>A0AAV2BP16</accession>
<protein>
    <submittedName>
        <fullName evidence="1">Uncharacterized protein</fullName>
    </submittedName>
</protein>
<dbReference type="Proteomes" id="UP001497382">
    <property type="component" value="Unassembled WGS sequence"/>
</dbReference>
<comment type="caution">
    <text evidence="1">The sequence shown here is derived from an EMBL/GenBank/DDBJ whole genome shotgun (WGS) entry which is preliminary data.</text>
</comment>
<organism evidence="1 2">
    <name type="scientific">Larinioides sclopetarius</name>
    <dbReference type="NCBI Taxonomy" id="280406"/>
    <lineage>
        <taxon>Eukaryota</taxon>
        <taxon>Metazoa</taxon>
        <taxon>Ecdysozoa</taxon>
        <taxon>Arthropoda</taxon>
        <taxon>Chelicerata</taxon>
        <taxon>Arachnida</taxon>
        <taxon>Araneae</taxon>
        <taxon>Araneomorphae</taxon>
        <taxon>Entelegynae</taxon>
        <taxon>Araneoidea</taxon>
        <taxon>Araneidae</taxon>
        <taxon>Larinioides</taxon>
    </lineage>
</organism>
<sequence length="15" mass="1874">MIRITRLLRKGKLLY</sequence>
<reference evidence="1 2" key="1">
    <citation type="submission" date="2024-04" db="EMBL/GenBank/DDBJ databases">
        <authorList>
            <person name="Rising A."/>
            <person name="Reimegard J."/>
            <person name="Sonavane S."/>
            <person name="Akerstrom W."/>
            <person name="Nylinder S."/>
            <person name="Hedman E."/>
            <person name="Kallberg Y."/>
        </authorList>
    </citation>
    <scope>NUCLEOTIDE SEQUENCE [LARGE SCALE GENOMIC DNA]</scope>
</reference>
<proteinExistence type="predicted"/>
<name>A0AAV2BP16_9ARAC</name>